<dbReference type="PANTHER" id="PTHR48225">
    <property type="entry name" value="HORMA DOMAIN-CONTAINING PROTEIN 1"/>
    <property type="match status" value="1"/>
</dbReference>
<evidence type="ECO:0000256" key="1">
    <source>
        <dbReference type="ARBA" id="ARBA00004123"/>
    </source>
</evidence>
<dbReference type="InParanoid" id="A0A0C2T277"/>
<gene>
    <name evidence="8" type="ORF">M378DRAFT_118698</name>
</gene>
<sequence length="790" mass="88484">MQGQILRTDAQSITSSQSLAAIQTLLRAGLGCITFLRQAFTLGNLLPDENFSESYFTAASDADVSPDPSISSTDHGQRRNVSGFKIMTMTRGYTEEADRILNYLEYGIFDALQKQYLRSFIFAIYLDNKDPNNIVEAYTFNFQYHTVHGTDTVVPILTLGNDLQKMSLNRHKDPVAEATLKGKVPTLKEVKKSVKSLLKTLIHAMTQMDVLPKRRYATFKLFYTDKTPPEYEPPHFQAGDAEKDKWYFMTHDLDEVPDRWSIGRVDAGHHSVNLSVTSIATYLPSSTKLDDAIFGGTISQLASATSLTPEQEVCMRVRQTEEQVHDAGTRNVVWAAEGDIELVDFDAEGEDDPDYIKLPNGAYEKKPFDADPKSMAPLGLKNKDGVIEPLHMEVDLAEACYGGPLEVAPSRLEELVNSMLHFDNKYSNSSPQANHPILPEVEQTQSIEKFVPAPSTVEDGPEIESVIPGQQYNQSPDTIMQNDSDRTPAPESAVDKVNSCPGVQEMSSANHGIDKGLDCECGVKSEDVLCFCERGCGRWYHIWCMGYHSIKDNRLPVIFVCFDCRLRADLSWELVKVDLYPKILSKYRELALFRRAIKIAELKKPKTANEFSKFFDSDHGLARQLFKRLEAEGLPTNTHKSAERLPLGFIVDQSTVVDDFGFTETHTKNAKNKGKDKSKATKRKAVQKAVFVFNRAAKTSQAYTDYFNPDPEIESRLLRLSELKASSTIHPAPTTTALSWHARDESQTQEETQPTVLASLALDQEPYEQECSRPRKKTKISVATGVDLAE</sequence>
<evidence type="ECO:0000256" key="3">
    <source>
        <dbReference type="ARBA" id="ARBA00022454"/>
    </source>
</evidence>
<dbReference type="InterPro" id="IPR011011">
    <property type="entry name" value="Znf_FYVE_PHD"/>
</dbReference>
<dbReference type="AlphaFoldDB" id="A0A0C2T277"/>
<evidence type="ECO:0000256" key="2">
    <source>
        <dbReference type="ARBA" id="ARBA00004286"/>
    </source>
</evidence>
<dbReference type="PANTHER" id="PTHR48225:SF7">
    <property type="entry name" value="MEIOSIS-SPECIFIC PROTEIN HOP1"/>
    <property type="match status" value="1"/>
</dbReference>
<evidence type="ECO:0000313" key="9">
    <source>
        <dbReference type="Proteomes" id="UP000054549"/>
    </source>
</evidence>
<organism evidence="8 9">
    <name type="scientific">Amanita muscaria (strain Koide BX008)</name>
    <dbReference type="NCBI Taxonomy" id="946122"/>
    <lineage>
        <taxon>Eukaryota</taxon>
        <taxon>Fungi</taxon>
        <taxon>Dikarya</taxon>
        <taxon>Basidiomycota</taxon>
        <taxon>Agaricomycotina</taxon>
        <taxon>Agaricomycetes</taxon>
        <taxon>Agaricomycetidae</taxon>
        <taxon>Agaricales</taxon>
        <taxon>Pluteineae</taxon>
        <taxon>Amanitaceae</taxon>
        <taxon>Amanita</taxon>
    </lineage>
</organism>
<dbReference type="InterPro" id="IPR003511">
    <property type="entry name" value="HORMA_dom"/>
</dbReference>
<name>A0A0C2T277_AMAMK</name>
<dbReference type="Proteomes" id="UP000054549">
    <property type="component" value="Unassembled WGS sequence"/>
</dbReference>
<dbReference type="InterPro" id="IPR051294">
    <property type="entry name" value="HORMA_MeioticProgression"/>
</dbReference>
<evidence type="ECO:0000313" key="8">
    <source>
        <dbReference type="EMBL" id="KIL69930.1"/>
    </source>
</evidence>
<proteinExistence type="predicted"/>
<dbReference type="GO" id="GO:0051598">
    <property type="term" value="P:meiotic recombination checkpoint signaling"/>
    <property type="evidence" value="ECO:0007669"/>
    <property type="project" value="TreeGrafter"/>
</dbReference>
<dbReference type="OrthoDB" id="1928087at2759"/>
<comment type="subcellular location">
    <subcellularLocation>
        <location evidence="2">Chromosome</location>
    </subcellularLocation>
    <subcellularLocation>
        <location evidence="1">Nucleus</location>
    </subcellularLocation>
</comment>
<dbReference type="PROSITE" id="PS50815">
    <property type="entry name" value="HORMA"/>
    <property type="match status" value="1"/>
</dbReference>
<dbReference type="Gene3D" id="3.30.900.10">
    <property type="entry name" value="HORMA domain"/>
    <property type="match status" value="1"/>
</dbReference>
<dbReference type="GO" id="GO:0005634">
    <property type="term" value="C:nucleus"/>
    <property type="evidence" value="ECO:0007669"/>
    <property type="project" value="UniProtKB-SubCell"/>
</dbReference>
<dbReference type="HOGENOM" id="CLU_014668_0_0_1"/>
<accession>A0A0C2T277</accession>
<dbReference type="InterPro" id="IPR036570">
    <property type="entry name" value="HORMA_dom_sf"/>
</dbReference>
<dbReference type="GO" id="GO:0005694">
    <property type="term" value="C:chromosome"/>
    <property type="evidence" value="ECO:0007669"/>
    <property type="project" value="UniProtKB-SubCell"/>
</dbReference>
<reference evidence="8 9" key="1">
    <citation type="submission" date="2014-04" db="EMBL/GenBank/DDBJ databases">
        <title>Evolutionary Origins and Diversification of the Mycorrhizal Mutualists.</title>
        <authorList>
            <consortium name="DOE Joint Genome Institute"/>
            <consortium name="Mycorrhizal Genomics Consortium"/>
            <person name="Kohler A."/>
            <person name="Kuo A."/>
            <person name="Nagy L.G."/>
            <person name="Floudas D."/>
            <person name="Copeland A."/>
            <person name="Barry K.W."/>
            <person name="Cichocki N."/>
            <person name="Veneault-Fourrey C."/>
            <person name="LaButti K."/>
            <person name="Lindquist E.A."/>
            <person name="Lipzen A."/>
            <person name="Lundell T."/>
            <person name="Morin E."/>
            <person name="Murat C."/>
            <person name="Riley R."/>
            <person name="Ohm R."/>
            <person name="Sun H."/>
            <person name="Tunlid A."/>
            <person name="Henrissat B."/>
            <person name="Grigoriev I.V."/>
            <person name="Hibbett D.S."/>
            <person name="Martin F."/>
        </authorList>
    </citation>
    <scope>NUCLEOTIDE SEQUENCE [LARGE SCALE GENOMIC DNA]</scope>
    <source>
        <strain evidence="8 9">Koide BX008</strain>
    </source>
</reference>
<evidence type="ECO:0000259" key="7">
    <source>
        <dbReference type="PROSITE" id="PS50815"/>
    </source>
</evidence>
<feature type="region of interest" description="Disordered" evidence="6">
    <location>
        <begin position="766"/>
        <end position="790"/>
    </location>
</feature>
<evidence type="ECO:0000256" key="4">
    <source>
        <dbReference type="ARBA" id="ARBA00023242"/>
    </source>
</evidence>
<dbReference type="EMBL" id="KN818225">
    <property type="protein sequence ID" value="KIL69930.1"/>
    <property type="molecule type" value="Genomic_DNA"/>
</dbReference>
<dbReference type="InterPro" id="IPR013083">
    <property type="entry name" value="Znf_RING/FYVE/PHD"/>
</dbReference>
<dbReference type="STRING" id="946122.A0A0C2T277"/>
<dbReference type="SUPFAM" id="SSF57903">
    <property type="entry name" value="FYVE/PHD zinc finger"/>
    <property type="match status" value="1"/>
</dbReference>
<dbReference type="SUPFAM" id="SSF56019">
    <property type="entry name" value="The spindle assembly checkpoint protein mad2"/>
    <property type="match status" value="1"/>
</dbReference>
<keyword evidence="5" id="KW-0469">Meiosis</keyword>
<protein>
    <recommendedName>
        <fullName evidence="7">HORMA domain-containing protein</fullName>
    </recommendedName>
</protein>
<keyword evidence="4" id="KW-0539">Nucleus</keyword>
<dbReference type="Gene3D" id="3.30.40.10">
    <property type="entry name" value="Zinc/RING finger domain, C3HC4 (zinc finger)"/>
    <property type="match status" value="1"/>
</dbReference>
<keyword evidence="9" id="KW-1185">Reference proteome</keyword>
<evidence type="ECO:0000256" key="5">
    <source>
        <dbReference type="ARBA" id="ARBA00023254"/>
    </source>
</evidence>
<keyword evidence="3" id="KW-0158">Chromosome</keyword>
<feature type="domain" description="HORMA" evidence="7">
    <location>
        <begin position="16"/>
        <end position="276"/>
    </location>
</feature>
<dbReference type="GO" id="GO:0007130">
    <property type="term" value="P:synaptonemal complex assembly"/>
    <property type="evidence" value="ECO:0007669"/>
    <property type="project" value="TreeGrafter"/>
</dbReference>
<dbReference type="Pfam" id="PF02301">
    <property type="entry name" value="HORMA"/>
    <property type="match status" value="1"/>
</dbReference>
<evidence type="ECO:0000256" key="6">
    <source>
        <dbReference type="SAM" id="MobiDB-lite"/>
    </source>
</evidence>